<keyword evidence="2" id="KW-1185">Reference proteome</keyword>
<reference evidence="1" key="1">
    <citation type="submission" date="2019-04" db="EMBL/GenBank/DDBJ databases">
        <title>Microbes associate with the intestines of laboratory mice.</title>
        <authorList>
            <person name="Navarre W."/>
            <person name="Wong E."/>
            <person name="Huang K."/>
            <person name="Tropini C."/>
            <person name="Ng K."/>
            <person name="Yu B."/>
        </authorList>
    </citation>
    <scope>NUCLEOTIDE SEQUENCE</scope>
    <source>
        <strain evidence="1">NM09_H32</strain>
    </source>
</reference>
<protein>
    <submittedName>
        <fullName evidence="1">Histidine phosphatase family protein</fullName>
    </submittedName>
</protein>
<name>A0AC61R6J1_9FIRM</name>
<evidence type="ECO:0000313" key="2">
    <source>
        <dbReference type="Proteomes" id="UP000308836"/>
    </source>
</evidence>
<accession>A0AC61R6J1</accession>
<proteinExistence type="predicted"/>
<dbReference type="EMBL" id="SRYG01000013">
    <property type="protein sequence ID" value="TGY65770.1"/>
    <property type="molecule type" value="Genomic_DNA"/>
</dbReference>
<sequence>MKKKVYVVRHGQTEFNVQKRCQGWSDSPLTEKGKAQARKVRAYFDEHGIRFDHAYASDLQRAIDTMCLITAGYDIPRFTTAGLREMSFGRYDGAFHADIPSGDMATYFKTVGGETMEEAIVRAYKTIVQIMAQPDHECVLCVSHGIPVSGLFRSLPRDKTIEDPRDFRNGCILEYEIDGYDMKLVRFVQTEKEKFVL</sequence>
<comment type="caution">
    <text evidence="1">The sequence shown here is derived from an EMBL/GenBank/DDBJ whole genome shotgun (WGS) entry which is preliminary data.</text>
</comment>
<organism evidence="1 2">
    <name type="scientific">Dubosiella muris</name>
    <dbReference type="NCBI Taxonomy" id="3038133"/>
    <lineage>
        <taxon>Bacteria</taxon>
        <taxon>Bacillati</taxon>
        <taxon>Bacillota</taxon>
        <taxon>Erysipelotrichia</taxon>
        <taxon>Erysipelotrichales</taxon>
        <taxon>Erysipelotrichaceae</taxon>
        <taxon>Dubosiella</taxon>
    </lineage>
</organism>
<dbReference type="Proteomes" id="UP000308836">
    <property type="component" value="Unassembled WGS sequence"/>
</dbReference>
<gene>
    <name evidence="1" type="ORF">E5336_07250</name>
</gene>
<evidence type="ECO:0000313" key="1">
    <source>
        <dbReference type="EMBL" id="TGY65770.1"/>
    </source>
</evidence>